<keyword evidence="2 9" id="KW-0328">Glycosyltransferase</keyword>
<keyword evidence="10" id="KW-1185">Reference proteome</keyword>
<keyword evidence="5 7" id="KW-1133">Transmembrane helix</keyword>
<feature type="domain" description="Glycosyltransferase 2-like" evidence="8">
    <location>
        <begin position="184"/>
        <end position="392"/>
    </location>
</feature>
<dbReference type="Proteomes" id="UP000192411">
    <property type="component" value="Unassembled WGS sequence"/>
</dbReference>
<keyword evidence="3 9" id="KW-0808">Transferase</keyword>
<accession>A0A1X0JY63</accession>
<keyword evidence="6 7" id="KW-0472">Membrane</keyword>
<feature type="transmembrane region" description="Helical" evidence="7">
    <location>
        <begin position="25"/>
        <end position="41"/>
    </location>
</feature>
<dbReference type="STRING" id="75922.BST47_04990"/>
<dbReference type="EMBL" id="MVIM01000002">
    <property type="protein sequence ID" value="ORB67823.1"/>
    <property type="molecule type" value="Genomic_DNA"/>
</dbReference>
<gene>
    <name evidence="9" type="ORF">BST47_04990</name>
</gene>
<dbReference type="PANTHER" id="PTHR43867:SF2">
    <property type="entry name" value="CELLULOSE SYNTHASE CATALYTIC SUBUNIT A [UDP-FORMING]"/>
    <property type="match status" value="1"/>
</dbReference>
<dbReference type="AlphaFoldDB" id="A0A1X0JY63"/>
<evidence type="ECO:0000256" key="6">
    <source>
        <dbReference type="ARBA" id="ARBA00023136"/>
    </source>
</evidence>
<evidence type="ECO:0000256" key="1">
    <source>
        <dbReference type="ARBA" id="ARBA00004141"/>
    </source>
</evidence>
<dbReference type="GO" id="GO:0016020">
    <property type="term" value="C:membrane"/>
    <property type="evidence" value="ECO:0007669"/>
    <property type="project" value="UniProtKB-SubCell"/>
</dbReference>
<feature type="transmembrane region" description="Helical" evidence="7">
    <location>
        <begin position="351"/>
        <end position="378"/>
    </location>
</feature>
<dbReference type="Pfam" id="PF13632">
    <property type="entry name" value="Glyco_trans_2_3"/>
    <property type="match status" value="1"/>
</dbReference>
<protein>
    <submittedName>
        <fullName evidence="9">N-acetylglucosaminyltransferase</fullName>
    </submittedName>
</protein>
<dbReference type="InterPro" id="IPR029044">
    <property type="entry name" value="Nucleotide-diphossugar_trans"/>
</dbReference>
<organism evidence="9 10">
    <name type="scientific">Mycolicibacterium tusciae</name>
    <dbReference type="NCBI Taxonomy" id="75922"/>
    <lineage>
        <taxon>Bacteria</taxon>
        <taxon>Bacillati</taxon>
        <taxon>Actinomycetota</taxon>
        <taxon>Actinomycetes</taxon>
        <taxon>Mycobacteriales</taxon>
        <taxon>Mycobacteriaceae</taxon>
        <taxon>Mycolicibacterium</taxon>
    </lineage>
</organism>
<dbReference type="Gene3D" id="3.90.550.10">
    <property type="entry name" value="Spore Coat Polysaccharide Biosynthesis Protein SpsA, Chain A"/>
    <property type="match status" value="1"/>
</dbReference>
<feature type="transmembrane region" description="Helical" evidence="7">
    <location>
        <begin position="390"/>
        <end position="413"/>
    </location>
</feature>
<evidence type="ECO:0000256" key="3">
    <source>
        <dbReference type="ARBA" id="ARBA00022679"/>
    </source>
</evidence>
<dbReference type="InterPro" id="IPR001173">
    <property type="entry name" value="Glyco_trans_2-like"/>
</dbReference>
<evidence type="ECO:0000313" key="10">
    <source>
        <dbReference type="Proteomes" id="UP000192411"/>
    </source>
</evidence>
<proteinExistence type="predicted"/>
<comment type="caution">
    <text evidence="9">The sequence shown here is derived from an EMBL/GenBank/DDBJ whole genome shotgun (WGS) entry which is preliminary data.</text>
</comment>
<evidence type="ECO:0000256" key="5">
    <source>
        <dbReference type="ARBA" id="ARBA00022989"/>
    </source>
</evidence>
<dbReference type="PANTHER" id="PTHR43867">
    <property type="entry name" value="CELLULOSE SYNTHASE CATALYTIC SUBUNIT A [UDP-FORMING]"/>
    <property type="match status" value="1"/>
</dbReference>
<keyword evidence="4 7" id="KW-0812">Transmembrane</keyword>
<sequence length="467" mass="52292">MTTTENRSSRPAEYSANRVLTRRQAGFFASILVVIEAGAVLDWRLTAMTLLGLSAVYFVVSTTDRVVLMLRALDGRTVLRISDEEALALSEKDLPKYTLLLPVYDEPDIVETLVQGIGQIDYPRDKLEVLLIMEADDEATINAFHSAEFGWITPVLVPPSDPRTKPKACNYALAHHVLDSELTTIYDAEDIPDPLQLRRVVALFKKHGPEVAAVQCRLAFFNERQNLLTKWFSLEYDQWFSYVLSSLAASGCVVLLGGTSNHVRTSVLRELGGWDAFNVTEDADLGVLLARSEYKTLVLDSVTLEEANADVVNWVRQRSRWYKGYLQTFFVHFRRPIAASRQLGLKPTLRLINFTAGMPIACMMNLAFWTLMILWYLGKSHMLDDLYAGPVYYLCLLLFTVGNLVTIMAGLVSTRAMGKPYLSTAALLVPGYWFLQALAAVKAVVQLIYKASYWEKTVHGLTVSGKA</sequence>
<comment type="subcellular location">
    <subcellularLocation>
        <location evidence="1">Membrane</location>
        <topology evidence="1">Multi-pass membrane protein</topology>
    </subcellularLocation>
</comment>
<feature type="transmembrane region" description="Helical" evidence="7">
    <location>
        <begin position="425"/>
        <end position="449"/>
    </location>
</feature>
<dbReference type="GO" id="GO:0016757">
    <property type="term" value="F:glycosyltransferase activity"/>
    <property type="evidence" value="ECO:0007669"/>
    <property type="project" value="UniProtKB-KW"/>
</dbReference>
<dbReference type="SUPFAM" id="SSF53448">
    <property type="entry name" value="Nucleotide-diphospho-sugar transferases"/>
    <property type="match status" value="1"/>
</dbReference>
<reference evidence="9 10" key="1">
    <citation type="submission" date="2017-02" db="EMBL/GenBank/DDBJ databases">
        <title>The new phylogeny of genus Mycobacterium.</title>
        <authorList>
            <person name="Tortoli E."/>
            <person name="Trovato A."/>
            <person name="Cirillo D.M."/>
        </authorList>
    </citation>
    <scope>NUCLEOTIDE SEQUENCE [LARGE SCALE GENOMIC DNA]</scope>
    <source>
        <strain evidence="9 10">DSM 44338</strain>
    </source>
</reference>
<dbReference type="RefSeq" id="WP_083124097.1">
    <property type="nucleotide sequence ID" value="NZ_MVIM01000002.1"/>
</dbReference>
<evidence type="ECO:0000256" key="7">
    <source>
        <dbReference type="SAM" id="Phobius"/>
    </source>
</evidence>
<evidence type="ECO:0000313" key="9">
    <source>
        <dbReference type="EMBL" id="ORB67823.1"/>
    </source>
</evidence>
<evidence type="ECO:0000259" key="8">
    <source>
        <dbReference type="Pfam" id="PF13632"/>
    </source>
</evidence>
<evidence type="ECO:0000256" key="4">
    <source>
        <dbReference type="ARBA" id="ARBA00022692"/>
    </source>
</evidence>
<dbReference type="InterPro" id="IPR050321">
    <property type="entry name" value="Glycosyltr_2/OpgH_subfam"/>
</dbReference>
<dbReference type="OrthoDB" id="7431422at2"/>
<evidence type="ECO:0000256" key="2">
    <source>
        <dbReference type="ARBA" id="ARBA00022676"/>
    </source>
</evidence>
<name>A0A1X0JY63_9MYCO</name>